<proteinExistence type="predicted"/>
<feature type="transmembrane region" description="Helical" evidence="1">
    <location>
        <begin position="90"/>
        <end position="109"/>
    </location>
</feature>
<sequence>MQWLQDTAFIINYYLKRAHWLSLDVVAGAVITHIIASRLPDGHGKVSWASTLLVGIAVFMIYVVDRLLDNRKSDHSPTPRHDFHVKNEPLLIKILLGLGLISLVLLFWVPSKVLWFGFGLASLVGLYLWFAFRISAKHTAQVFKEPLVAIVYTAGIWGPAILTETTLAWESPVLMGLYGLLAFQNLLLFSWFESLELDEGFSLAIAWGTETVSSVLNWLLGLIIVGALAVIIFTTYRYCVRAAIVVVVMSGCMHVLKRSSAKVLPDERYRPLGDGIFLISLWLL</sequence>
<feature type="transmembrane region" description="Helical" evidence="1">
    <location>
        <begin position="21"/>
        <end position="40"/>
    </location>
</feature>
<feature type="transmembrane region" description="Helical" evidence="1">
    <location>
        <begin position="46"/>
        <end position="64"/>
    </location>
</feature>
<feature type="transmembrane region" description="Helical" evidence="1">
    <location>
        <begin position="115"/>
        <end position="135"/>
    </location>
</feature>
<name>A0A344TQ06_9BACT</name>
<evidence type="ECO:0000256" key="1">
    <source>
        <dbReference type="SAM" id="Phobius"/>
    </source>
</evidence>
<evidence type="ECO:0000313" key="3">
    <source>
        <dbReference type="Proteomes" id="UP000251993"/>
    </source>
</evidence>
<organism evidence="2 3">
    <name type="scientific">Runella rosea</name>
    <dbReference type="NCBI Taxonomy" id="2259595"/>
    <lineage>
        <taxon>Bacteria</taxon>
        <taxon>Pseudomonadati</taxon>
        <taxon>Bacteroidota</taxon>
        <taxon>Cytophagia</taxon>
        <taxon>Cytophagales</taxon>
        <taxon>Spirosomataceae</taxon>
        <taxon>Runella</taxon>
    </lineage>
</organism>
<dbReference type="KEGG" id="run:DR864_24820"/>
<dbReference type="RefSeq" id="WP_114069489.1">
    <property type="nucleotide sequence ID" value="NZ_CP030850.1"/>
</dbReference>
<dbReference type="OrthoDB" id="976812at2"/>
<dbReference type="AlphaFoldDB" id="A0A344TQ06"/>
<evidence type="ECO:0008006" key="4">
    <source>
        <dbReference type="Google" id="ProtNLM"/>
    </source>
</evidence>
<keyword evidence="1" id="KW-0472">Membrane</keyword>
<keyword evidence="1" id="KW-1133">Transmembrane helix</keyword>
<keyword evidence="3" id="KW-1185">Reference proteome</keyword>
<feature type="transmembrane region" description="Helical" evidence="1">
    <location>
        <begin position="215"/>
        <end position="234"/>
    </location>
</feature>
<accession>A0A344TQ06</accession>
<dbReference type="Proteomes" id="UP000251993">
    <property type="component" value="Chromosome"/>
</dbReference>
<gene>
    <name evidence="2" type="ORF">DR864_24820</name>
</gene>
<reference evidence="2 3" key="1">
    <citation type="submission" date="2018-07" db="EMBL/GenBank/DDBJ databases">
        <title>Genome sequencing of Runella.</title>
        <authorList>
            <person name="Baek M.-G."/>
            <person name="Yi H."/>
        </authorList>
    </citation>
    <scope>NUCLEOTIDE SEQUENCE [LARGE SCALE GENOMIC DNA]</scope>
    <source>
        <strain evidence="2 3">HYN0085</strain>
    </source>
</reference>
<keyword evidence="1" id="KW-0812">Transmembrane</keyword>
<dbReference type="EMBL" id="CP030850">
    <property type="protein sequence ID" value="AXE20727.1"/>
    <property type="molecule type" value="Genomic_DNA"/>
</dbReference>
<evidence type="ECO:0000313" key="2">
    <source>
        <dbReference type="EMBL" id="AXE20727.1"/>
    </source>
</evidence>
<feature type="transmembrane region" description="Helical" evidence="1">
    <location>
        <begin position="147"/>
        <end position="169"/>
    </location>
</feature>
<protein>
    <recommendedName>
        <fullName evidence="4">Prenyltransferase</fullName>
    </recommendedName>
</protein>